<dbReference type="SUPFAM" id="SSF48452">
    <property type="entry name" value="TPR-like"/>
    <property type="match status" value="1"/>
</dbReference>
<keyword evidence="2" id="KW-1133">Transmembrane helix</keyword>
<dbReference type="Pfam" id="PF14559">
    <property type="entry name" value="TPR_19"/>
    <property type="match status" value="1"/>
</dbReference>
<dbReference type="AlphaFoldDB" id="K6YK67"/>
<feature type="compositionally biased region" description="Polar residues" evidence="1">
    <location>
        <begin position="156"/>
        <end position="184"/>
    </location>
</feature>
<dbReference type="SMART" id="SM00028">
    <property type="entry name" value="TPR"/>
    <property type="match status" value="3"/>
</dbReference>
<dbReference type="RefSeq" id="WP_007618552.1">
    <property type="nucleotide sequence ID" value="NZ_BAEO01000019.1"/>
</dbReference>
<feature type="transmembrane region" description="Helical" evidence="2">
    <location>
        <begin position="35"/>
        <end position="53"/>
    </location>
</feature>
<feature type="region of interest" description="Disordered" evidence="1">
    <location>
        <begin position="155"/>
        <end position="184"/>
    </location>
</feature>
<evidence type="ECO:0000256" key="2">
    <source>
        <dbReference type="SAM" id="Phobius"/>
    </source>
</evidence>
<dbReference type="InterPro" id="IPR019734">
    <property type="entry name" value="TPR_rpt"/>
</dbReference>
<reference evidence="3 4" key="1">
    <citation type="journal article" date="2017" name="Antonie Van Leeuwenhoek">
        <title>Rhizobium rhizosphaerae sp. nov., a novel species isolated from rice rhizosphere.</title>
        <authorList>
            <person name="Zhao J.J."/>
            <person name="Zhang J."/>
            <person name="Zhang R.J."/>
            <person name="Zhang C.W."/>
            <person name="Yin H.Q."/>
            <person name="Zhang X.X."/>
        </authorList>
    </citation>
    <scope>NUCLEOTIDE SEQUENCE [LARGE SCALE GENOMIC DNA]</scope>
    <source>
        <strain evidence="3 4">BSs20135</strain>
    </source>
</reference>
<name>K6YK67_9ALTE</name>
<dbReference type="OrthoDB" id="5406098at2"/>
<protein>
    <submittedName>
        <fullName evidence="3">MSHA biogenesis protein MshN</fullName>
    </submittedName>
</protein>
<dbReference type="STRING" id="493475.GARC_1610"/>
<dbReference type="Gene3D" id="1.25.40.10">
    <property type="entry name" value="Tetratricopeptide repeat domain"/>
    <property type="match status" value="2"/>
</dbReference>
<dbReference type="EMBL" id="BAEO01000019">
    <property type="protein sequence ID" value="GAC18582.1"/>
    <property type="molecule type" value="Genomic_DNA"/>
</dbReference>
<dbReference type="eggNOG" id="COG0457">
    <property type="taxonomic scope" value="Bacteria"/>
</dbReference>
<dbReference type="Proteomes" id="UP000006327">
    <property type="component" value="Unassembled WGS sequence"/>
</dbReference>
<keyword evidence="4" id="KW-1185">Reference proteome</keyword>
<comment type="caution">
    <text evidence="3">The sequence shown here is derived from an EMBL/GenBank/DDBJ whole genome shotgun (WGS) entry which is preliminary data.</text>
</comment>
<accession>K6YK67</accession>
<organism evidence="3 4">
    <name type="scientific">Paraglaciecola arctica BSs20135</name>
    <dbReference type="NCBI Taxonomy" id="493475"/>
    <lineage>
        <taxon>Bacteria</taxon>
        <taxon>Pseudomonadati</taxon>
        <taxon>Pseudomonadota</taxon>
        <taxon>Gammaproteobacteria</taxon>
        <taxon>Alteromonadales</taxon>
        <taxon>Alteromonadaceae</taxon>
        <taxon>Paraglaciecola</taxon>
    </lineage>
</organism>
<gene>
    <name evidence="3" type="primary">mshN</name>
    <name evidence="3" type="ORF">GARC_1610</name>
</gene>
<keyword evidence="2" id="KW-0812">Transmembrane</keyword>
<sequence length="372" mass="41238">MSVVNKMLQDLEARQSQTNEIKSDYHPPPKKQSKLLVLLLLILALSAIIFALTDINQLFAENQTNKVTASTDTQPLSPRVTKKMAVTPEKVLLETIQPQKTAEHLTKDTLVTTATEIEMASNLLADEQIQSQQPKTPITRLTKLANVDIQNKALEAQSNTEMSSQETAEQTSSFSMTGSSQENNANSLKQHIAESLSNDNLDLAQSLLYQLLETEPDNIKARKKLASLLFAQGNYAQSKQLLVQGMELHPTQSDLRLMLARLYVVQKEPSQALNILVEFQPSIDNQTEYLAYRAALAQQLKQTELAKSDYQVLANVEPTNAKWWLGLAIAEDQLGEIKMAVQAYSRASSLGQLDGSVGEFMQQRISVLAGTQ</sequence>
<evidence type="ECO:0000313" key="3">
    <source>
        <dbReference type="EMBL" id="GAC18582.1"/>
    </source>
</evidence>
<evidence type="ECO:0000256" key="1">
    <source>
        <dbReference type="SAM" id="MobiDB-lite"/>
    </source>
</evidence>
<evidence type="ECO:0000313" key="4">
    <source>
        <dbReference type="Proteomes" id="UP000006327"/>
    </source>
</evidence>
<proteinExistence type="predicted"/>
<dbReference type="InterPro" id="IPR011990">
    <property type="entry name" value="TPR-like_helical_dom_sf"/>
</dbReference>
<keyword evidence="2" id="KW-0472">Membrane</keyword>